<dbReference type="InterPro" id="IPR050306">
    <property type="entry name" value="PfkB_Carbo_kinase"/>
</dbReference>
<dbReference type="Proteomes" id="UP001152797">
    <property type="component" value="Unassembled WGS sequence"/>
</dbReference>
<dbReference type="Pfam" id="PF00294">
    <property type="entry name" value="PfkB"/>
    <property type="match status" value="1"/>
</dbReference>
<accession>A0A9P1BEG6</accession>
<comment type="similarity">
    <text evidence="1">Belongs to the carbohydrate kinase PfkB family.</text>
</comment>
<dbReference type="OrthoDB" id="415590at2759"/>
<dbReference type="EMBL" id="CAMXCT020000001">
    <property type="protein sequence ID" value="CAL1125271.1"/>
    <property type="molecule type" value="Genomic_DNA"/>
</dbReference>
<evidence type="ECO:0000256" key="1">
    <source>
        <dbReference type="ARBA" id="ARBA00010688"/>
    </source>
</evidence>
<dbReference type="PROSITE" id="PS00583">
    <property type="entry name" value="PFKB_KINASES_1"/>
    <property type="match status" value="1"/>
</dbReference>
<feature type="domain" description="Carbohydrate kinase PfkB" evidence="4">
    <location>
        <begin position="23"/>
        <end position="285"/>
    </location>
</feature>
<evidence type="ECO:0000313" key="5">
    <source>
        <dbReference type="EMBL" id="CAI3971896.1"/>
    </source>
</evidence>
<gene>
    <name evidence="5" type="ORF">C1SCF055_LOCUS486</name>
</gene>
<reference evidence="6 7" key="2">
    <citation type="submission" date="2024-05" db="EMBL/GenBank/DDBJ databases">
        <authorList>
            <person name="Chen Y."/>
            <person name="Shah S."/>
            <person name="Dougan E. K."/>
            <person name="Thang M."/>
            <person name="Chan C."/>
        </authorList>
    </citation>
    <scope>NUCLEOTIDE SEQUENCE [LARGE SCALE GENOMIC DNA]</scope>
</reference>
<organism evidence="5">
    <name type="scientific">Cladocopium goreaui</name>
    <dbReference type="NCBI Taxonomy" id="2562237"/>
    <lineage>
        <taxon>Eukaryota</taxon>
        <taxon>Sar</taxon>
        <taxon>Alveolata</taxon>
        <taxon>Dinophyceae</taxon>
        <taxon>Suessiales</taxon>
        <taxon>Symbiodiniaceae</taxon>
        <taxon>Cladocopium</taxon>
    </lineage>
</organism>
<dbReference type="GO" id="GO:0016301">
    <property type="term" value="F:kinase activity"/>
    <property type="evidence" value="ECO:0007669"/>
    <property type="project" value="UniProtKB-KW"/>
</dbReference>
<reference evidence="5" key="1">
    <citation type="submission" date="2022-10" db="EMBL/GenBank/DDBJ databases">
        <authorList>
            <person name="Chen Y."/>
            <person name="Dougan E. K."/>
            <person name="Chan C."/>
            <person name="Rhodes N."/>
            <person name="Thang M."/>
        </authorList>
    </citation>
    <scope>NUCLEOTIDE SEQUENCE</scope>
</reference>
<dbReference type="CDD" id="cd01167">
    <property type="entry name" value="bac_FRK"/>
    <property type="match status" value="1"/>
</dbReference>
<dbReference type="InterPro" id="IPR029056">
    <property type="entry name" value="Ribokinase-like"/>
</dbReference>
<dbReference type="SUPFAM" id="SSF53613">
    <property type="entry name" value="Ribokinase-like"/>
    <property type="match status" value="1"/>
</dbReference>
<keyword evidence="2" id="KW-0808">Transferase</keyword>
<evidence type="ECO:0000256" key="2">
    <source>
        <dbReference type="ARBA" id="ARBA00022679"/>
    </source>
</evidence>
<dbReference type="EMBL" id="CAMXCT030000001">
    <property type="protein sequence ID" value="CAL4759208.1"/>
    <property type="molecule type" value="Genomic_DNA"/>
</dbReference>
<dbReference type="InterPro" id="IPR011611">
    <property type="entry name" value="PfkB_dom"/>
</dbReference>
<dbReference type="PANTHER" id="PTHR43085:SF57">
    <property type="entry name" value="CARBOHYDRATE KINASE PFKB DOMAIN-CONTAINING PROTEIN"/>
    <property type="match status" value="1"/>
</dbReference>
<name>A0A9P1BEG6_9DINO</name>
<evidence type="ECO:0000313" key="6">
    <source>
        <dbReference type="EMBL" id="CAL4759208.1"/>
    </source>
</evidence>
<comment type="caution">
    <text evidence="5">The sequence shown here is derived from an EMBL/GenBank/DDBJ whole genome shotgun (WGS) entry which is preliminary data.</text>
</comment>
<dbReference type="EMBL" id="CAMXCT010000001">
    <property type="protein sequence ID" value="CAI3971896.1"/>
    <property type="molecule type" value="Genomic_DNA"/>
</dbReference>
<evidence type="ECO:0000259" key="4">
    <source>
        <dbReference type="Pfam" id="PF00294"/>
    </source>
</evidence>
<dbReference type="Gene3D" id="3.40.1190.20">
    <property type="match status" value="1"/>
</dbReference>
<dbReference type="PROSITE" id="PS00584">
    <property type="entry name" value="PFKB_KINASES_2"/>
    <property type="match status" value="1"/>
</dbReference>
<protein>
    <submittedName>
        <fullName evidence="6">Fructokinase</fullName>
    </submittedName>
</protein>
<keyword evidence="3" id="KW-0418">Kinase</keyword>
<dbReference type="PANTHER" id="PTHR43085">
    <property type="entry name" value="HEXOKINASE FAMILY MEMBER"/>
    <property type="match status" value="1"/>
</dbReference>
<keyword evidence="7" id="KW-1185">Reference proteome</keyword>
<proteinExistence type="inferred from homology"/>
<evidence type="ECO:0000256" key="3">
    <source>
        <dbReference type="ARBA" id="ARBA00022777"/>
    </source>
</evidence>
<evidence type="ECO:0000313" key="7">
    <source>
        <dbReference type="Proteomes" id="UP001152797"/>
    </source>
</evidence>
<dbReference type="AlphaFoldDB" id="A0A9P1BEG6"/>
<dbReference type="InterPro" id="IPR002173">
    <property type="entry name" value="Carboh/pur_kinase_PfkB_CS"/>
</dbReference>
<sequence length="295" mass="31568">MSEKPTVVGLGEILWDVFPDGPRFGGAPANFACHVAALGGKAEMVSAVGADALGTDGVTILQQRGVGTEGIQRHESRATGTVDVQLDDKGLATYKFASGAAWDAIEWSDDLDRRATRAGAVCFGTLGQRSECSRRTIQRFVLATLPEALRIFDINLRAPFYTDEVILDSLEMASVLKLNEDEILLVAKLCELSGSENEILQALAERFELEAIALTRGQDGAVLLRGNEINEHAGVKTKVVDTVGAGDSFTAAFTLGLLEDRPLEVINRTACRIAAYVCSQSGGTPRIPPELATFE</sequence>